<evidence type="ECO:0000256" key="14">
    <source>
        <dbReference type="SAM" id="SignalP"/>
    </source>
</evidence>
<evidence type="ECO:0000259" key="16">
    <source>
        <dbReference type="PROSITE" id="PS51092"/>
    </source>
</evidence>
<keyword evidence="8" id="KW-1133">Transmembrane helix</keyword>
<dbReference type="Pfam" id="PF24562">
    <property type="entry name" value="CysR_MRC2_N"/>
    <property type="match status" value="1"/>
</dbReference>
<keyword evidence="12" id="KW-0325">Glycoprotein</keyword>
<dbReference type="PANTHER" id="PTHR22803">
    <property type="entry name" value="MANNOSE, PHOSPHOLIPASE, LECTIN RECEPTOR RELATED"/>
    <property type="match status" value="1"/>
</dbReference>
<dbReference type="SUPFAM" id="SSF50370">
    <property type="entry name" value="Ricin B-like lectins"/>
    <property type="match status" value="1"/>
</dbReference>
<dbReference type="FunFam" id="2.80.10.50:FF:000032">
    <property type="entry name" value="macrophage mannose receptor 1"/>
    <property type="match status" value="1"/>
</dbReference>
<feature type="disulfide bond" evidence="13">
    <location>
        <begin position="160"/>
        <end position="186"/>
    </location>
</feature>
<dbReference type="PROSITE" id="PS00615">
    <property type="entry name" value="C_TYPE_LECTIN_1"/>
    <property type="match status" value="4"/>
</dbReference>
<feature type="domain" description="Fibronectin type-II" evidence="16">
    <location>
        <begin position="155"/>
        <end position="203"/>
    </location>
</feature>
<accession>A0A8D2IP01</accession>
<dbReference type="GO" id="GO:0005576">
    <property type="term" value="C:extracellular region"/>
    <property type="evidence" value="ECO:0007669"/>
    <property type="project" value="UniProtKB-SubCell"/>
</dbReference>
<feature type="disulfide bond" evidence="13">
    <location>
        <begin position="174"/>
        <end position="201"/>
    </location>
</feature>
<feature type="domain" description="C-type lectin" evidence="15">
    <location>
        <begin position="362"/>
        <end position="479"/>
    </location>
</feature>
<dbReference type="InterPro" id="IPR036943">
    <property type="entry name" value="FN_type2_sf"/>
</dbReference>
<dbReference type="FunFam" id="3.10.100.10:FF:000022">
    <property type="entry name" value="Mannose receptor C-type 1"/>
    <property type="match status" value="1"/>
</dbReference>
<dbReference type="CDD" id="cd00037">
    <property type="entry name" value="CLECT"/>
    <property type="match status" value="6"/>
</dbReference>
<evidence type="ECO:0000256" key="12">
    <source>
        <dbReference type="ARBA" id="ARBA00023180"/>
    </source>
</evidence>
<dbReference type="Proteomes" id="UP000694545">
    <property type="component" value="Unplaced"/>
</dbReference>
<dbReference type="PROSITE" id="PS51092">
    <property type="entry name" value="FN2_2"/>
    <property type="match status" value="1"/>
</dbReference>
<evidence type="ECO:0000256" key="11">
    <source>
        <dbReference type="ARBA" id="ARBA00023170"/>
    </source>
</evidence>
<evidence type="ECO:0000256" key="1">
    <source>
        <dbReference type="ARBA" id="ARBA00004167"/>
    </source>
</evidence>
<keyword evidence="18" id="KW-1185">Reference proteome</keyword>
<evidence type="ECO:0000313" key="18">
    <source>
        <dbReference type="Proteomes" id="UP000694545"/>
    </source>
</evidence>
<dbReference type="PROSITE" id="PS50041">
    <property type="entry name" value="C_TYPE_LECTIN_2"/>
    <property type="match status" value="7"/>
</dbReference>
<dbReference type="InterPro" id="IPR000772">
    <property type="entry name" value="Ricin_B_lectin"/>
</dbReference>
<dbReference type="InterPro" id="IPR001304">
    <property type="entry name" value="C-type_lectin-like"/>
</dbReference>
<keyword evidence="3" id="KW-0964">Secreted</keyword>
<keyword evidence="4" id="KW-0254">Endocytosis</keyword>
<keyword evidence="11" id="KW-0675">Receptor</keyword>
<reference evidence="17" key="2">
    <citation type="submission" date="2025-09" db="UniProtKB">
        <authorList>
            <consortium name="Ensembl"/>
        </authorList>
    </citation>
    <scope>IDENTIFICATION</scope>
</reference>
<feature type="signal peptide" evidence="14">
    <location>
        <begin position="1"/>
        <end position="17"/>
    </location>
</feature>
<proteinExistence type="predicted"/>
<dbReference type="FunFam" id="2.10.10.10:FF:000001">
    <property type="entry name" value="Fibronectin 1a isoform 1"/>
    <property type="match status" value="1"/>
</dbReference>
<dbReference type="CDD" id="cd00062">
    <property type="entry name" value="FN2"/>
    <property type="match status" value="1"/>
</dbReference>
<dbReference type="GO" id="GO:0016020">
    <property type="term" value="C:membrane"/>
    <property type="evidence" value="ECO:0007669"/>
    <property type="project" value="UniProtKB-SubCell"/>
</dbReference>
<evidence type="ECO:0000256" key="8">
    <source>
        <dbReference type="ARBA" id="ARBA00022989"/>
    </source>
</evidence>
<dbReference type="InterPro" id="IPR016186">
    <property type="entry name" value="C-type_lectin-like/link_sf"/>
</dbReference>
<evidence type="ECO:0000256" key="13">
    <source>
        <dbReference type="PROSITE-ProRule" id="PRU00479"/>
    </source>
</evidence>
<feature type="domain" description="C-type lectin" evidence="15">
    <location>
        <begin position="884"/>
        <end position="1007"/>
    </location>
</feature>
<comment type="subcellular location">
    <subcellularLocation>
        <location evidence="1">Membrane</location>
        <topology evidence="1">Single-pass membrane protein</topology>
    </subcellularLocation>
    <subcellularLocation>
        <location evidence="2">Secreted</location>
    </subcellularLocation>
</comment>
<organism evidence="17 18">
    <name type="scientific">Varanus komodoensis</name>
    <name type="common">Komodo dragon</name>
    <dbReference type="NCBI Taxonomy" id="61221"/>
    <lineage>
        <taxon>Eukaryota</taxon>
        <taxon>Metazoa</taxon>
        <taxon>Chordata</taxon>
        <taxon>Craniata</taxon>
        <taxon>Vertebrata</taxon>
        <taxon>Euteleostomi</taxon>
        <taxon>Lepidosauria</taxon>
        <taxon>Squamata</taxon>
        <taxon>Bifurcata</taxon>
        <taxon>Unidentata</taxon>
        <taxon>Episquamata</taxon>
        <taxon>Toxicofera</taxon>
        <taxon>Anguimorpha</taxon>
        <taxon>Paleoanguimorpha</taxon>
        <taxon>Varanoidea</taxon>
        <taxon>Varanidae</taxon>
        <taxon>Varanus</taxon>
    </lineage>
</organism>
<evidence type="ECO:0000256" key="10">
    <source>
        <dbReference type="ARBA" id="ARBA00023157"/>
    </source>
</evidence>
<dbReference type="InterPro" id="IPR000562">
    <property type="entry name" value="FN_type2_dom"/>
</dbReference>
<evidence type="ECO:0000256" key="6">
    <source>
        <dbReference type="ARBA" id="ARBA00022729"/>
    </source>
</evidence>
<dbReference type="Ensembl" id="ENSVKKT00000002563.1">
    <property type="protein sequence ID" value="ENSVKKP00000002490.1"/>
    <property type="gene ID" value="ENSVKKG00000001564.1"/>
</dbReference>
<keyword evidence="6 14" id="KW-0732">Signal</keyword>
<feature type="domain" description="C-type lectin" evidence="15">
    <location>
        <begin position="748"/>
        <end position="856"/>
    </location>
</feature>
<dbReference type="Gene3D" id="2.10.10.10">
    <property type="entry name" value="Fibronectin, type II, collagen-binding"/>
    <property type="match status" value="1"/>
</dbReference>
<dbReference type="SUPFAM" id="SSF56436">
    <property type="entry name" value="C-type lectin-like"/>
    <property type="match status" value="7"/>
</dbReference>
<dbReference type="Gene3D" id="2.80.10.50">
    <property type="match status" value="1"/>
</dbReference>
<evidence type="ECO:0000256" key="7">
    <source>
        <dbReference type="ARBA" id="ARBA00022737"/>
    </source>
</evidence>
<dbReference type="OMA" id="DQILLWQ"/>
<evidence type="ECO:0000256" key="2">
    <source>
        <dbReference type="ARBA" id="ARBA00004613"/>
    </source>
</evidence>
<evidence type="ECO:0000256" key="4">
    <source>
        <dbReference type="ARBA" id="ARBA00022583"/>
    </source>
</evidence>
<feature type="domain" description="C-type lectin" evidence="15">
    <location>
        <begin position="666"/>
        <end position="723"/>
    </location>
</feature>
<evidence type="ECO:0000313" key="17">
    <source>
        <dbReference type="Ensembl" id="ENSVKKP00000002490.1"/>
    </source>
</evidence>
<dbReference type="InterPro" id="IPR035992">
    <property type="entry name" value="Ricin_B-like_lectins"/>
</dbReference>
<dbReference type="Pfam" id="PF00059">
    <property type="entry name" value="Lectin_C"/>
    <property type="match status" value="7"/>
</dbReference>
<feature type="domain" description="C-type lectin" evidence="15">
    <location>
        <begin position="504"/>
        <end position="619"/>
    </location>
</feature>
<evidence type="ECO:0000259" key="15">
    <source>
        <dbReference type="PROSITE" id="PS50041"/>
    </source>
</evidence>
<reference evidence="17" key="1">
    <citation type="submission" date="2025-08" db="UniProtKB">
        <authorList>
            <consortium name="Ensembl"/>
        </authorList>
    </citation>
    <scope>IDENTIFICATION</scope>
</reference>
<dbReference type="InterPro" id="IPR018378">
    <property type="entry name" value="C-type_lectin_CS"/>
</dbReference>
<keyword evidence="7" id="KW-0677">Repeat</keyword>
<dbReference type="GO" id="GO:0006897">
    <property type="term" value="P:endocytosis"/>
    <property type="evidence" value="ECO:0007669"/>
    <property type="project" value="UniProtKB-KW"/>
</dbReference>
<sequence length="1238" mass="140448">MLALILLFYFSIIPRDSFLIYNGKFKMCVQVQRSRAIILDYCNAHNEWQQFKWASEGLILNMGVKLCLAVPSKANLVPVKLSPCNRTSELQQWGCKNGTLVALNGDFFLHSADGRKSQVMLSKTPNTNSAWTIYGTKDGLCSKGYEALFTIGGNAFGAPCEFPFKYMNKWHATCIKDGDEDGRLWCGTTADVNKDSLTGYCPVKDKDELFWTKNHWTGDLYQINDHSALTWYEARKSCQQQNAELLSIGELHEQTYLTGITSSMTSDYWIGLNNLDFDSGWQWMDNHPLRYLNWAPGSPSSETEKICGLMVAHNGKWKNEKCSQQLGYICKRANSSSDASVIPSGRMVTWITVKCPDGWVGYVDHCYHLNREPKTWRQALLSCQKDGGDLISIHNIEEYSFVISQLGYRPTDVLWIGLNDRKTQMYFEWSDGAPVRFTKWQRGEPTHISDVQEDCVTMSGENGFWADYFCEEELGYICKREPLASLPEEAETADPNCKKGWKRHNLHCYFIGQTPVIFSEAKSFCEANEASLTSVQDRYEQAYLTSLVGLHSAKYFWIGLSDVDQPGTFNWTNGEHVLFTHWNARMPGQQSGCVAMRTGTAAGLWDVVSCEEKAPFLCKQWAEGVTPPPALTTTPPPSCPEGWSPSPTRDICIKAEIAKGGHLGHRKNWFEALDFCRALGGDLISFHSNEELIMVGRWNIKEAWIGLRRLDPEEGYSWSDGSPHHLSVASPCFADFEIKIIEDGWIAYGNKEYYFSNASVPAEKARTFCKRHSGDLVVIESESERNFLHKYNPYIGLILGLDKKFGWMDGSPVTYEAWANDEPNFANDDENCVVMYLNTGLWNDLNCGVEQSFICERHNSSVRPTVAPTMPAPLAGCAEGWLWFDNKCFQIFGFHEDEKKNWSDARTDCRNRGGNLVTISSKAVQAFLTMHLKNISANAWIGLNDINWDRHYLWTDGTGVYYTDWGKGFPDHHVSLGDCVFINAKPERLAGNWRNQYCKTKKSYICQKNVDPALPHHETTIPASGYVPYGNSSYSLASPKMTWEEARRKCRSEGAELARVLTPYVQSFLWLQVLKYGEPVWIGLNSNMMNESYKWINKWKLKYTQWAPEEPKEKIACVYLDLDGHWKTGNCNEKHFSVCEKYYDPTEIPEGPGRCPMFKKNQIPWIPFRSHCYAIYPGRETWSKSSMKCSQLGGCNSELDSPPPKSSLLGNTCLVSCPALERGLVSMSFLAPFSSTIL</sequence>
<evidence type="ECO:0000256" key="3">
    <source>
        <dbReference type="ARBA" id="ARBA00022525"/>
    </source>
</evidence>
<dbReference type="AlphaFoldDB" id="A0A8D2IP01"/>
<dbReference type="CDD" id="cd23407">
    <property type="entry name" value="beta-trefoil_Ricin_MRC1"/>
    <property type="match status" value="1"/>
</dbReference>
<dbReference type="InterPro" id="IPR013806">
    <property type="entry name" value="Kringle-like"/>
</dbReference>
<name>A0A8D2IP01_VARKO</name>
<dbReference type="FunFam" id="3.10.100.10:FF:000030">
    <property type="entry name" value="Mannose receptor C-type 1"/>
    <property type="match status" value="1"/>
</dbReference>
<dbReference type="FunFam" id="3.10.100.10:FF:000016">
    <property type="entry name" value="macrophage mannose receptor 1"/>
    <property type="match status" value="1"/>
</dbReference>
<feature type="chain" id="PRO_5034399649" evidence="14">
    <location>
        <begin position="18"/>
        <end position="1238"/>
    </location>
</feature>
<keyword evidence="9" id="KW-0472">Membrane</keyword>
<dbReference type="PROSITE" id="PS50231">
    <property type="entry name" value="RICIN_B_LECTIN"/>
    <property type="match status" value="1"/>
</dbReference>
<feature type="domain" description="C-type lectin" evidence="15">
    <location>
        <begin position="216"/>
        <end position="331"/>
    </location>
</feature>
<dbReference type="SMART" id="SM00458">
    <property type="entry name" value="RICIN"/>
    <property type="match status" value="1"/>
</dbReference>
<dbReference type="Gene3D" id="3.10.100.10">
    <property type="entry name" value="Mannose-Binding Protein A, subunit A"/>
    <property type="match status" value="7"/>
</dbReference>
<keyword evidence="5" id="KW-0812">Transmembrane</keyword>
<dbReference type="SUPFAM" id="SSF57440">
    <property type="entry name" value="Kringle-like"/>
    <property type="match status" value="1"/>
</dbReference>
<dbReference type="SMART" id="SM00059">
    <property type="entry name" value="FN2"/>
    <property type="match status" value="1"/>
</dbReference>
<dbReference type="SMART" id="SM00034">
    <property type="entry name" value="CLECT"/>
    <property type="match status" value="7"/>
</dbReference>
<dbReference type="InterPro" id="IPR016187">
    <property type="entry name" value="CTDL_fold"/>
</dbReference>
<feature type="domain" description="C-type lectin" evidence="15">
    <location>
        <begin position="1029"/>
        <end position="1140"/>
    </location>
</feature>
<dbReference type="Pfam" id="PF00040">
    <property type="entry name" value="fn2"/>
    <property type="match status" value="1"/>
</dbReference>
<evidence type="ECO:0000256" key="9">
    <source>
        <dbReference type="ARBA" id="ARBA00023136"/>
    </source>
</evidence>
<dbReference type="FunFam" id="3.10.100.10:FF:000023">
    <property type="entry name" value="Macrophage mannose receptor 1"/>
    <property type="match status" value="1"/>
</dbReference>
<keyword evidence="10 13" id="KW-1015">Disulfide bond</keyword>
<evidence type="ECO:0000256" key="5">
    <source>
        <dbReference type="ARBA" id="ARBA00022692"/>
    </source>
</evidence>
<dbReference type="InterPro" id="IPR050111">
    <property type="entry name" value="C-type_lectin/snaclec_domain"/>
</dbReference>
<dbReference type="FunFam" id="3.10.100.10:FF:000025">
    <property type="entry name" value="Mannose receptor C-type 1"/>
    <property type="match status" value="1"/>
</dbReference>
<dbReference type="FunFam" id="3.10.100.10:FF:000027">
    <property type="entry name" value="Mannose receptor, C type 1"/>
    <property type="match status" value="1"/>
</dbReference>
<protein>
    <submittedName>
        <fullName evidence="17">Uncharacterized protein</fullName>
    </submittedName>
</protein>